<sequence length="507" mass="59879">MEELQGYLEIDRSRQQHFLYPLLFQEYIYALAHDHGLNGSIFYEPMENFGYDNKSSSLIVKRLITRMHQQNHLILSVNDSNENRFVGHNKNFYFQMVSEGFAVIMEIPFSLRLVSSLEEKEIAKSHNLRSIHSIFPFFEDKLSHLNHVSDILIPHPIHLEILVQTLHCWIQDAPSLHLLRFFLHEYRNSNSLITPKKSISLLKKENQRFFLLLYNSHVYECESVLVFLRKQSSHLRSTSSGTFLERTHFYGKIEHLVVVLRNDFQKTLWLFKDPFMHYVRYQGKSILASKGTHLLMKKWKSHLVHFWQSYFYLWSLPDRIHINQLYNHSLYFLGYLSSVRLNTSVVRIQMLENSFLIDTSINKFETLVPISPLIGSVAKAKFCNVSGHPISKSVRADSSDSDIINRFGRIYRNLSHYHSGSSKKQTLYRIKYILRLSCARTLARKHKSTVRAFLKRLGSEFLEEFLTEEEQVLSLIFQRTSSPSYRSHRERIWYLDIIRINDLANHS</sequence>
<dbReference type="GeneID" id="71948853"/>
<keyword evidence="4 6" id="KW-0819">tRNA processing</keyword>
<keyword evidence="5 6" id="KW-0694">RNA-binding</keyword>
<dbReference type="GO" id="GO:0006397">
    <property type="term" value="P:mRNA processing"/>
    <property type="evidence" value="ECO:0007669"/>
    <property type="project" value="UniProtKB-KW"/>
</dbReference>
<dbReference type="Pfam" id="PF01348">
    <property type="entry name" value="Intron_maturas2"/>
    <property type="match status" value="1"/>
</dbReference>
<dbReference type="InterPro" id="IPR024942">
    <property type="entry name" value="Maturase_MatK_N"/>
</dbReference>
<dbReference type="GO" id="GO:0009507">
    <property type="term" value="C:chloroplast"/>
    <property type="evidence" value="ECO:0007669"/>
    <property type="project" value="UniProtKB-SubCell"/>
</dbReference>
<dbReference type="GO" id="GO:0008380">
    <property type="term" value="P:RNA splicing"/>
    <property type="evidence" value="ECO:0007669"/>
    <property type="project" value="UniProtKB-UniRule"/>
</dbReference>
<organism evidence="10">
    <name type="scientific">Magnolia pterocarpa</name>
    <dbReference type="NCBI Taxonomy" id="86734"/>
    <lineage>
        <taxon>Eukaryota</taxon>
        <taxon>Viridiplantae</taxon>
        <taxon>Streptophyta</taxon>
        <taxon>Embryophyta</taxon>
        <taxon>Tracheophyta</taxon>
        <taxon>Spermatophyta</taxon>
        <taxon>Magnoliopsida</taxon>
        <taxon>Magnoliidae</taxon>
        <taxon>Magnoliales</taxon>
        <taxon>Magnoliaceae</taxon>
        <taxon>Magnolia</taxon>
    </lineage>
</organism>
<dbReference type="PANTHER" id="PTHR34811:SF1">
    <property type="entry name" value="MATURASE K"/>
    <property type="match status" value="1"/>
</dbReference>
<dbReference type="InterPro" id="IPR024937">
    <property type="entry name" value="Domain_X"/>
</dbReference>
<evidence type="ECO:0000256" key="1">
    <source>
        <dbReference type="ARBA" id="ARBA00006621"/>
    </source>
</evidence>
<protein>
    <recommendedName>
        <fullName evidence="6">Maturase K</fullName>
    </recommendedName>
    <alternativeName>
        <fullName evidence="6">Intron maturase</fullName>
    </alternativeName>
</protein>
<evidence type="ECO:0000256" key="2">
    <source>
        <dbReference type="ARBA" id="ARBA00022640"/>
    </source>
</evidence>
<evidence type="ECO:0000256" key="5">
    <source>
        <dbReference type="ARBA" id="ARBA00022884"/>
    </source>
</evidence>
<evidence type="ECO:0000313" key="10">
    <source>
        <dbReference type="EMBL" id="AAG31893.1"/>
    </source>
</evidence>
<gene>
    <name evidence="6 10" type="primary">matK</name>
</gene>
<keyword evidence="3 6" id="KW-0507">mRNA processing</keyword>
<feature type="domain" description="Domain X" evidence="8">
    <location>
        <begin position="362"/>
        <end position="482"/>
    </location>
</feature>
<dbReference type="AlphaFoldDB" id="Q3T8N7"/>
<reference evidence="10" key="1">
    <citation type="submission" date="2000-10" db="EMBL/GenBank/DDBJ databases">
        <title>Phylogeny of Magnoliaceae based on 10 chloroplast DNA regions.</title>
        <authorList>
            <person name="Kim S."/>
            <person name="Park C.-W."/>
            <person name="Suh Y."/>
        </authorList>
    </citation>
    <scope>NUCLEOTIDE SEQUENCE</scope>
</reference>
<dbReference type="GO" id="GO:0003723">
    <property type="term" value="F:RNA binding"/>
    <property type="evidence" value="ECO:0007669"/>
    <property type="project" value="UniProtKB-KW"/>
</dbReference>
<accession>Q3T8N7</accession>
<dbReference type="PANTHER" id="PTHR34811">
    <property type="entry name" value="MATURASE K"/>
    <property type="match status" value="1"/>
</dbReference>
<keyword evidence="2 7" id="KW-0934">Plastid</keyword>
<evidence type="ECO:0000259" key="9">
    <source>
        <dbReference type="Pfam" id="PF01824"/>
    </source>
</evidence>
<dbReference type="GO" id="GO:0008033">
    <property type="term" value="P:tRNA processing"/>
    <property type="evidence" value="ECO:0007669"/>
    <property type="project" value="UniProtKB-KW"/>
</dbReference>
<evidence type="ECO:0000256" key="7">
    <source>
        <dbReference type="RuleBase" id="RU004226"/>
    </source>
</evidence>
<name>Q3T8N7_9MAGN</name>
<dbReference type="RefSeq" id="YP_010368184.1">
    <property type="nucleotide sequence ID" value="NC_062920.1"/>
</dbReference>
<comment type="similarity">
    <text evidence="1 6">Belongs to the intron maturase 2 family. MatK subfamily.</text>
</comment>
<evidence type="ECO:0000259" key="8">
    <source>
        <dbReference type="Pfam" id="PF01348"/>
    </source>
</evidence>
<feature type="domain" description="Maturase MatK N-terminal" evidence="9">
    <location>
        <begin position="1"/>
        <end position="334"/>
    </location>
</feature>
<comment type="function">
    <text evidence="6 7">Usually encoded in the trnK tRNA gene intron. Probably assists in splicing its own and other chloroplast group II introns.</text>
</comment>
<dbReference type="InterPro" id="IPR002866">
    <property type="entry name" value="Maturase_MatK"/>
</dbReference>
<dbReference type="Pfam" id="PF01824">
    <property type="entry name" value="MatK_N"/>
    <property type="match status" value="1"/>
</dbReference>
<comment type="subcellular location">
    <subcellularLocation>
        <location evidence="6">Plastid</location>
        <location evidence="6">Chloroplast</location>
    </subcellularLocation>
</comment>
<evidence type="ECO:0000256" key="4">
    <source>
        <dbReference type="ARBA" id="ARBA00022694"/>
    </source>
</evidence>
<evidence type="ECO:0000256" key="3">
    <source>
        <dbReference type="ARBA" id="ARBA00022664"/>
    </source>
</evidence>
<proteinExistence type="inferred from homology"/>
<geneLocation type="chloroplast" evidence="10"/>
<keyword evidence="7 10" id="KW-0150">Chloroplast</keyword>
<dbReference type="HAMAP" id="MF_01390">
    <property type="entry name" value="MatK"/>
    <property type="match status" value="1"/>
</dbReference>
<dbReference type="EMBL" id="AY008999">
    <property type="protein sequence ID" value="AAG31893.1"/>
    <property type="molecule type" value="Genomic_DNA"/>
</dbReference>
<evidence type="ECO:0000256" key="6">
    <source>
        <dbReference type="HAMAP-Rule" id="MF_01390"/>
    </source>
</evidence>